<dbReference type="OrthoDB" id="9757917at2"/>
<dbReference type="AlphaFoldDB" id="A0A317K771"/>
<accession>A0A317K771</accession>
<protein>
    <submittedName>
        <fullName evidence="2">AAA family ATPase</fullName>
    </submittedName>
</protein>
<feature type="region of interest" description="Disordered" evidence="1">
    <location>
        <begin position="836"/>
        <end position="887"/>
    </location>
</feature>
<feature type="compositionally biased region" description="Gly residues" evidence="1">
    <location>
        <begin position="852"/>
        <end position="862"/>
    </location>
</feature>
<evidence type="ECO:0000313" key="3">
    <source>
        <dbReference type="Proteomes" id="UP000245683"/>
    </source>
</evidence>
<dbReference type="Pfam" id="PF04465">
    <property type="entry name" value="DUF499"/>
    <property type="match status" value="1"/>
</dbReference>
<comment type="caution">
    <text evidence="2">The sequence shown here is derived from an EMBL/GenBank/DDBJ whole genome shotgun (WGS) entry which is preliminary data.</text>
</comment>
<keyword evidence="3" id="KW-1185">Reference proteome</keyword>
<reference evidence="3" key="1">
    <citation type="submission" date="2018-05" db="EMBL/GenBank/DDBJ databases">
        <title>Micromonospora globispora sp. nov. and Micromonospora rugosa sp. nov., isolated from marine sediment.</title>
        <authorList>
            <person name="Carro L."/>
            <person name="Aysel V."/>
            <person name="Cetin D."/>
            <person name="Igual J.M."/>
            <person name="Klenk H.-P."/>
            <person name="Trujillo M.E."/>
            <person name="Sahin N."/>
        </authorList>
    </citation>
    <scope>NUCLEOTIDE SEQUENCE [LARGE SCALE GENOMIC DNA]</scope>
    <source>
        <strain evidence="3">S2904</strain>
    </source>
</reference>
<feature type="compositionally biased region" description="Gly residues" evidence="1">
    <location>
        <begin position="872"/>
        <end position="881"/>
    </location>
</feature>
<dbReference type="EMBL" id="QGSV01000150">
    <property type="protein sequence ID" value="PWU48923.1"/>
    <property type="molecule type" value="Genomic_DNA"/>
</dbReference>
<proteinExistence type="predicted"/>
<evidence type="ECO:0000256" key="1">
    <source>
        <dbReference type="SAM" id="MobiDB-lite"/>
    </source>
</evidence>
<dbReference type="InterPro" id="IPR007555">
    <property type="entry name" value="DUF499"/>
</dbReference>
<organism evidence="2 3">
    <name type="scientific">Micromonospora globispora</name>
    <dbReference type="NCBI Taxonomy" id="1450148"/>
    <lineage>
        <taxon>Bacteria</taxon>
        <taxon>Bacillati</taxon>
        <taxon>Actinomycetota</taxon>
        <taxon>Actinomycetes</taxon>
        <taxon>Micromonosporales</taxon>
        <taxon>Micromonosporaceae</taxon>
        <taxon>Micromonospora</taxon>
    </lineage>
</organism>
<gene>
    <name evidence="2" type="ORF">DLJ46_10740</name>
</gene>
<evidence type="ECO:0000313" key="2">
    <source>
        <dbReference type="EMBL" id="PWU48923.1"/>
    </source>
</evidence>
<dbReference type="Proteomes" id="UP000245683">
    <property type="component" value="Unassembled WGS sequence"/>
</dbReference>
<name>A0A317K771_9ACTN</name>
<sequence length="962" mass="103619">MDDVQMSLYRAVHGKGDARPLYAEPMYFGDITHPTHVLTTLLASIAVRLGGGDDYVKAGRALWRPDQGMGGGKSHALIGAWHLGTHAEQFATTDIGKAVHAQARQILGRDLPRHLNQPKVVVLPCDSMTPGAPVKDEDGPAKTLWERFLWRLVGPDYTVYERYAPHFNNKAQIEAAIRSLGRPVLILIDEVMNYLGNASDSDTTLAGQDMEFLRALTDVINDVPHCAALIVMISTEADPMAASDTARARRGDLNTLLERNGSRAPVTENTDFAAILRRRLFETPAAAEVTSATAADWVSVLSDTAWSKSVWSTIGGSWQQNFASQVGRCYPFHPHLIHHAEEEWASVAGFQRVRSTIKIFAATVHALQKRGQAGDWVPSLIGPGDLPLSDTAVREALLDSGLIADERTVSNYRSLAENEIVTLDEQRGSARLLDLGRKVVFWQGSNPRTAERAATFLFLTSIVGVRPGGRRGASVPEIKAATAVPDLNYTNAEADGVVAVVTDDTAGGLSALEYIPGQGNNKPARYYLSTRLTYRMLVNSLRKTITDHERDQCIAESAKELISSGPFKKKIYVDADLSRTATQVLATAGIDDARTTRLVVCDAAQFHLRNGAEAETLSALSVALGLTDDPSVPKQSWASSAVFVLANTQRRALARGAATQYLARARASDAPEVKGNAELKTTATRETAEAREELRKTIKRAFCHLVYLAQPDVSREMQQHTFDGDLSTGLDGGNVWKTLASREKTFDQGDFDATALLHNLRDGDYGRPLADIRDAYWNAPRLSLLYRGEDDLRDAIYAAVMSDSLRIVNASNETVTVTDRSTINLADTGLRLARPLPSQSTSAIGDADKGSGSNGNAGGQLGTGEQPSTAQTGGGTGGGGTPDTHLKPKDKLVKAAVSVALTDDIKIDAAASLFRLLYEAADANNLTYVAGSFNIIVKSGTEQAIVEALTTLGANPTVTDQG</sequence>